<dbReference type="EMBL" id="SLXJ01000001">
    <property type="protein sequence ID" value="TCP18901.1"/>
    <property type="molecule type" value="Genomic_DNA"/>
</dbReference>
<evidence type="ECO:0000256" key="3">
    <source>
        <dbReference type="SAM" id="Phobius"/>
    </source>
</evidence>
<dbReference type="AlphaFoldDB" id="A0A4R2NCI0"/>
<keyword evidence="1" id="KW-0175">Coiled coil</keyword>
<dbReference type="OrthoDB" id="5739852at2"/>
<keyword evidence="4" id="KW-0489">Methyltransferase</keyword>
<accession>A0A4R2NCI0</accession>
<gene>
    <name evidence="4" type="ORF">EV693_101168</name>
</gene>
<keyword evidence="5" id="KW-1185">Reference proteome</keyword>
<dbReference type="InterPro" id="IPR007470">
    <property type="entry name" value="HemX"/>
</dbReference>
<dbReference type="Proteomes" id="UP000295537">
    <property type="component" value="Unassembled WGS sequence"/>
</dbReference>
<evidence type="ECO:0000313" key="5">
    <source>
        <dbReference type="Proteomes" id="UP000295537"/>
    </source>
</evidence>
<feature type="transmembrane region" description="Helical" evidence="3">
    <location>
        <begin position="112"/>
        <end position="132"/>
    </location>
</feature>
<dbReference type="PANTHER" id="PTHR38043">
    <property type="entry name" value="PROTEIN HEMX"/>
    <property type="match status" value="1"/>
</dbReference>
<feature type="region of interest" description="Disordered" evidence="2">
    <location>
        <begin position="493"/>
        <end position="551"/>
    </location>
</feature>
<feature type="compositionally biased region" description="Low complexity" evidence="2">
    <location>
        <begin position="511"/>
        <end position="522"/>
    </location>
</feature>
<comment type="caution">
    <text evidence="4">The sequence shown here is derived from an EMBL/GenBank/DDBJ whole genome shotgun (WGS) entry which is preliminary data.</text>
</comment>
<feature type="coiled-coil region" evidence="1">
    <location>
        <begin position="172"/>
        <end position="213"/>
    </location>
</feature>
<keyword evidence="3" id="KW-0812">Transmembrane</keyword>
<evidence type="ECO:0000313" key="4">
    <source>
        <dbReference type="EMBL" id="TCP18901.1"/>
    </source>
</evidence>
<keyword evidence="4" id="KW-0808">Transferase</keyword>
<protein>
    <submittedName>
        <fullName evidence="4">Uroporphyrin-3 C-methyltransferase</fullName>
    </submittedName>
</protein>
<dbReference type="GO" id="GO:0008168">
    <property type="term" value="F:methyltransferase activity"/>
    <property type="evidence" value="ECO:0007669"/>
    <property type="project" value="UniProtKB-KW"/>
</dbReference>
<keyword evidence="3" id="KW-0472">Membrane</keyword>
<dbReference type="PANTHER" id="PTHR38043:SF1">
    <property type="entry name" value="PROTEIN HEMX"/>
    <property type="match status" value="1"/>
</dbReference>
<dbReference type="RefSeq" id="WP_132500503.1">
    <property type="nucleotide sequence ID" value="NZ_LVXA01000001.1"/>
</dbReference>
<proteinExistence type="predicted"/>
<name>A0A4R2NCI0_9PAST</name>
<reference evidence="4 5" key="1">
    <citation type="submission" date="2019-03" db="EMBL/GenBank/DDBJ databases">
        <title>Genomic Encyclopedia of Type Strains, Phase IV (KMG-IV): sequencing the most valuable type-strain genomes for metagenomic binning, comparative biology and taxonomic classification.</title>
        <authorList>
            <person name="Goeker M."/>
        </authorList>
    </citation>
    <scope>NUCLEOTIDE SEQUENCE [LARGE SCALE GENOMIC DNA]</scope>
    <source>
        <strain evidence="4 5">DSM 16380</strain>
    </source>
</reference>
<dbReference type="GO" id="GO:0032259">
    <property type="term" value="P:methylation"/>
    <property type="evidence" value="ECO:0007669"/>
    <property type="project" value="UniProtKB-KW"/>
</dbReference>
<sequence length="551" mass="61517">MTKGKQSNKDHTKQTKLEKHVLQTEQALNNKLVSETAMQAEQIEKTEQSVSASENFVESNSADRILINTAKSEENSQFSNIKHEANSVESNLEVVTEKAETPLEKQKSGGKAIAILALLVAFAGGGAGHFLVNKKFEQVEKEIARLSSDVEQGGVLKPEIDLPNFDKEKALLDNLDKAYQVAVKRVEQLEKQQQDYQEQIQQLHSQVKKLAGKLSNESSQWLLLDSEFLLKNALRKLVLDSDTETAKSLLIEADNVLNQVGDVEIVKVRDAIKADLHTLTHLNEVDQNDLMQRLSQLANAVDDMPLMDSTDNMDDLESELSGSIADWEKNITKSANSFLNSFIRISDKNNLTDKVFIAPNQEIYLRENIRLRLQIAILTISRQQNDLYKGSLEAVSAWVRSYFDTQNENVKSFIAELDSLLEQSIYIDAPNQLQSLAVLAEIQNKPLIEVEKIQLESNKSLEHLKLDEKVFQKKADVMTEPEVKTGTKVDVEAEPKQAGMSKEVEVKVNSEEVNSSKVLEVNSPEDSTTSATEPALMGSEAESKSQPAKTE</sequence>
<dbReference type="Pfam" id="PF04375">
    <property type="entry name" value="HemX"/>
    <property type="match status" value="1"/>
</dbReference>
<evidence type="ECO:0000256" key="2">
    <source>
        <dbReference type="SAM" id="MobiDB-lite"/>
    </source>
</evidence>
<organism evidence="4 5">
    <name type="scientific">Nicoletella semolina</name>
    <dbReference type="NCBI Taxonomy" id="271160"/>
    <lineage>
        <taxon>Bacteria</taxon>
        <taxon>Pseudomonadati</taxon>
        <taxon>Pseudomonadota</taxon>
        <taxon>Gammaproteobacteria</taxon>
        <taxon>Pasteurellales</taxon>
        <taxon>Pasteurellaceae</taxon>
        <taxon>Nicoletella</taxon>
    </lineage>
</organism>
<keyword evidence="3" id="KW-1133">Transmembrane helix</keyword>
<evidence type="ECO:0000256" key="1">
    <source>
        <dbReference type="SAM" id="Coils"/>
    </source>
</evidence>